<keyword evidence="6 7" id="KW-0408">Iron</keyword>
<dbReference type="PROSITE" id="PS50903">
    <property type="entry name" value="RUBREDOXIN_LIKE"/>
    <property type="match status" value="1"/>
</dbReference>
<dbReference type="GO" id="GO:0043448">
    <property type="term" value="P:alkane catabolic process"/>
    <property type="evidence" value="ECO:0007669"/>
    <property type="project" value="TreeGrafter"/>
</dbReference>
<proteinExistence type="inferred from homology"/>
<dbReference type="InterPro" id="IPR050526">
    <property type="entry name" value="Rubredoxin_ET"/>
</dbReference>
<feature type="domain" description="Rubredoxin-like" evidence="9">
    <location>
        <begin position="1"/>
        <end position="52"/>
    </location>
</feature>
<dbReference type="NCBIfam" id="NF045768">
    <property type="entry name" value="RubredRD"/>
    <property type="match status" value="1"/>
</dbReference>
<dbReference type="GO" id="GO:0005506">
    <property type="term" value="F:iron ion binding"/>
    <property type="evidence" value="ECO:0007669"/>
    <property type="project" value="InterPro"/>
</dbReference>
<comment type="cofactor">
    <cofactor evidence="7 8">
        <name>Fe(3+)</name>
        <dbReference type="ChEBI" id="CHEBI:29034"/>
    </cofactor>
    <text evidence="7 8">Binds 1 Fe(3+) ion per subunit.</text>
</comment>
<reference evidence="10 11" key="1">
    <citation type="submission" date="2018-12" db="EMBL/GenBank/DDBJ databases">
        <title>The complete genome of the methanogenic archaea of the candidate phylum Verstraetearchaeota, obtained from the metagenome of underground thermal water.</title>
        <authorList>
            <person name="Kadnikov V.V."/>
            <person name="Mardanov A.V."/>
            <person name="Beletsky A.V."/>
            <person name="Karnachuk O.V."/>
            <person name="Ravin N.V."/>
        </authorList>
    </citation>
    <scope>NUCLEOTIDE SEQUENCE [LARGE SCALE GENOMIC DNA]</scope>
    <source>
        <strain evidence="10">Ch88</strain>
    </source>
</reference>
<keyword evidence="4 7" id="KW-0479">Metal-binding</keyword>
<dbReference type="EMBL" id="RXGA01000002">
    <property type="protein sequence ID" value="RWX73665.1"/>
    <property type="molecule type" value="Genomic_DNA"/>
</dbReference>
<sequence>MKKWRCTVCGYIYDPEKGDPDGGIKPGTPFESIPDDWVCPACGASKDMFEEITE</sequence>
<dbReference type="AlphaFoldDB" id="A0A444L7W6"/>
<feature type="binding site" evidence="8">
    <location>
        <position position="6"/>
    </location>
    <ligand>
        <name>Fe cation</name>
        <dbReference type="ChEBI" id="CHEBI:24875"/>
    </ligand>
</feature>
<dbReference type="InterPro" id="IPR018527">
    <property type="entry name" value="Rubredoxin_Fe_BS"/>
</dbReference>
<dbReference type="SUPFAM" id="SSF57802">
    <property type="entry name" value="Rubredoxin-like"/>
    <property type="match status" value="1"/>
</dbReference>
<accession>A0A444L7W6</accession>
<name>A0A444L7W6_METS7</name>
<feature type="binding site" evidence="8">
    <location>
        <position position="39"/>
    </location>
    <ligand>
        <name>Fe cation</name>
        <dbReference type="ChEBI" id="CHEBI:24875"/>
    </ligand>
</feature>
<gene>
    <name evidence="10" type="ORF">Metus_0444</name>
</gene>
<dbReference type="InterPro" id="IPR024922">
    <property type="entry name" value="Rubredoxin"/>
</dbReference>
<dbReference type="CDD" id="cd00730">
    <property type="entry name" value="rubredoxin"/>
    <property type="match status" value="1"/>
</dbReference>
<dbReference type="Proteomes" id="UP000288215">
    <property type="component" value="Unassembled WGS sequence"/>
</dbReference>
<evidence type="ECO:0000259" key="9">
    <source>
        <dbReference type="PROSITE" id="PS50903"/>
    </source>
</evidence>
<evidence type="ECO:0000256" key="6">
    <source>
        <dbReference type="ARBA" id="ARBA00023004"/>
    </source>
</evidence>
<dbReference type="InterPro" id="IPR024935">
    <property type="entry name" value="Rubredoxin_dom"/>
</dbReference>
<organism evidence="10 11">
    <name type="scientific">Methanosuratincola subterraneus</name>
    <dbReference type="NCBI Taxonomy" id="2593994"/>
    <lineage>
        <taxon>Archaea</taxon>
        <taxon>Thermoproteota</taxon>
        <taxon>Methanosuratincolia</taxon>
        <taxon>Candidatus Methanomethylicales</taxon>
        <taxon>Candidatus Methanomethylicaceae</taxon>
        <taxon>Candidatus Methanosuratincola (ex Vanwonterghem et al. 2016)</taxon>
    </lineage>
</organism>
<dbReference type="PROSITE" id="PS00202">
    <property type="entry name" value="RUBREDOXIN"/>
    <property type="match status" value="1"/>
</dbReference>
<protein>
    <recommendedName>
        <fullName evidence="7">Rubredoxin</fullName>
    </recommendedName>
</protein>
<dbReference type="InterPro" id="IPR024934">
    <property type="entry name" value="Rubredoxin-like_dom"/>
</dbReference>
<dbReference type="Gene3D" id="2.20.28.10">
    <property type="match status" value="1"/>
</dbReference>
<evidence type="ECO:0000256" key="1">
    <source>
        <dbReference type="ARBA" id="ARBA00002360"/>
    </source>
</evidence>
<comment type="caution">
    <text evidence="10">The sequence shown here is derived from an EMBL/GenBank/DDBJ whole genome shotgun (WGS) entry which is preliminary data.</text>
</comment>
<dbReference type="PANTHER" id="PTHR47627:SF1">
    <property type="entry name" value="RUBREDOXIN-1-RELATED"/>
    <property type="match status" value="1"/>
</dbReference>
<evidence type="ECO:0000256" key="4">
    <source>
        <dbReference type="ARBA" id="ARBA00022723"/>
    </source>
</evidence>
<evidence type="ECO:0000256" key="3">
    <source>
        <dbReference type="ARBA" id="ARBA00022448"/>
    </source>
</evidence>
<evidence type="ECO:0000313" key="10">
    <source>
        <dbReference type="EMBL" id="RWX73665.1"/>
    </source>
</evidence>
<evidence type="ECO:0000256" key="7">
    <source>
        <dbReference type="PIRNR" id="PIRNR000071"/>
    </source>
</evidence>
<keyword evidence="3 7" id="KW-0813">Transport</keyword>
<dbReference type="Pfam" id="PF00301">
    <property type="entry name" value="Rubredoxin"/>
    <property type="match status" value="1"/>
</dbReference>
<evidence type="ECO:0000256" key="2">
    <source>
        <dbReference type="ARBA" id="ARBA00005337"/>
    </source>
</evidence>
<feature type="binding site" evidence="8">
    <location>
        <position position="9"/>
    </location>
    <ligand>
        <name>Fe cation</name>
        <dbReference type="ChEBI" id="CHEBI:24875"/>
    </ligand>
</feature>
<comment type="function">
    <text evidence="1 7">Rubredoxin is a small nonheme, iron protein lacking acid-labile sulfide. Its single Fe, chelated to 4 Cys, functions as an electron acceptor and may also stabilize the conformation of the molecule.</text>
</comment>
<dbReference type="PANTHER" id="PTHR47627">
    <property type="entry name" value="RUBREDOXIN"/>
    <property type="match status" value="1"/>
</dbReference>
<dbReference type="PRINTS" id="PR00163">
    <property type="entry name" value="RUBREDOXIN"/>
</dbReference>
<dbReference type="PIRSF" id="PIRSF000071">
    <property type="entry name" value="Rubredoxin"/>
    <property type="match status" value="1"/>
</dbReference>
<comment type="similarity">
    <text evidence="2 7">Belongs to the rubredoxin family.</text>
</comment>
<dbReference type="GO" id="GO:0009055">
    <property type="term" value="F:electron transfer activity"/>
    <property type="evidence" value="ECO:0007669"/>
    <property type="project" value="InterPro"/>
</dbReference>
<keyword evidence="5 7" id="KW-0249">Electron transport</keyword>
<evidence type="ECO:0000256" key="8">
    <source>
        <dbReference type="PIRSR" id="PIRSR000071-1"/>
    </source>
</evidence>
<feature type="binding site" evidence="8">
    <location>
        <position position="42"/>
    </location>
    <ligand>
        <name>Fe cation</name>
        <dbReference type="ChEBI" id="CHEBI:24875"/>
    </ligand>
</feature>
<evidence type="ECO:0000313" key="11">
    <source>
        <dbReference type="Proteomes" id="UP000288215"/>
    </source>
</evidence>
<dbReference type="FunFam" id="2.20.28.10:FF:000001">
    <property type="entry name" value="Rubredoxin"/>
    <property type="match status" value="1"/>
</dbReference>
<evidence type="ECO:0000256" key="5">
    <source>
        <dbReference type="ARBA" id="ARBA00022982"/>
    </source>
</evidence>